<dbReference type="HOGENOM" id="CLU_3278913_0_0_6"/>
<name>A0A077PSU3_XENBV</name>
<evidence type="ECO:0000313" key="1">
    <source>
        <dbReference type="EMBL" id="CDH24093.1"/>
    </source>
</evidence>
<comment type="caution">
    <text evidence="1">The sequence shown here is derived from an EMBL/GenBank/DDBJ whole genome shotgun (WGS) entry which is preliminary data.</text>
</comment>
<accession>A0A077PSU3</accession>
<reference evidence="1" key="1">
    <citation type="submission" date="2013-07" db="EMBL/GenBank/DDBJ databases">
        <title>Sub-species coevolution in mutualistic symbiosis.</title>
        <authorList>
            <person name="Murfin K."/>
            <person name="Klassen J."/>
            <person name="Lee M."/>
            <person name="Forst S."/>
            <person name="Stock P."/>
            <person name="Goodrich-Blair H."/>
        </authorList>
    </citation>
    <scope>NUCLEOTIDE SEQUENCE [LARGE SCALE GENOMIC DNA]</scope>
    <source>
        <strain evidence="1">Kraussei Becker Underwood</strain>
    </source>
</reference>
<protein>
    <submittedName>
        <fullName evidence="1">Uncharacterized protein</fullName>
    </submittedName>
</protein>
<proteinExistence type="predicted"/>
<sequence length="41" mass="4707">MNLAFMKPCNQTGLRIDNLKEPLHKSYGLPTKIQKNSVEFT</sequence>
<dbReference type="AlphaFoldDB" id="A0A077PSU3"/>
<gene>
    <name evidence="1" type="ORF">XBKB1_2380009</name>
</gene>
<dbReference type="EMBL" id="CBSZ010000155">
    <property type="protein sequence ID" value="CDH24093.1"/>
    <property type="molecule type" value="Genomic_DNA"/>
</dbReference>
<organism evidence="1">
    <name type="scientific">Xenorhabdus bovienii str. kraussei Becker Underwood</name>
    <dbReference type="NCBI Taxonomy" id="1398204"/>
    <lineage>
        <taxon>Bacteria</taxon>
        <taxon>Pseudomonadati</taxon>
        <taxon>Pseudomonadota</taxon>
        <taxon>Gammaproteobacteria</taxon>
        <taxon>Enterobacterales</taxon>
        <taxon>Morganellaceae</taxon>
        <taxon>Xenorhabdus</taxon>
    </lineage>
</organism>
<dbReference type="Proteomes" id="UP000028493">
    <property type="component" value="Unassembled WGS sequence"/>
</dbReference>